<sequence length="80" mass="9054">MRRRCPNASTVKVLVPLRALHVKDQAFNLVTWIAESSRTTISCSVSDSMDDSKSNLLVLACGRWRQEEGTSWCAWRLSDL</sequence>
<evidence type="ECO:0000313" key="2">
    <source>
        <dbReference type="Proteomes" id="UP001605036"/>
    </source>
</evidence>
<protein>
    <submittedName>
        <fullName evidence="1">Uncharacterized protein</fullName>
    </submittedName>
</protein>
<gene>
    <name evidence="1" type="ORF">R1flu_017766</name>
</gene>
<accession>A0ABD1ZE56</accession>
<name>A0ABD1ZE56_9MARC</name>
<proteinExistence type="predicted"/>
<dbReference type="EMBL" id="JBHFFA010000001">
    <property type="protein sequence ID" value="KAL2649638.1"/>
    <property type="molecule type" value="Genomic_DNA"/>
</dbReference>
<reference evidence="1 2" key="1">
    <citation type="submission" date="2024-09" db="EMBL/GenBank/DDBJ databases">
        <title>Chromosome-scale assembly of Riccia fluitans.</title>
        <authorList>
            <person name="Paukszto L."/>
            <person name="Sawicki J."/>
            <person name="Karawczyk K."/>
            <person name="Piernik-Szablinska J."/>
            <person name="Szczecinska M."/>
            <person name="Mazdziarz M."/>
        </authorList>
    </citation>
    <scope>NUCLEOTIDE SEQUENCE [LARGE SCALE GENOMIC DNA]</scope>
    <source>
        <strain evidence="1">Rf_01</strain>
        <tissue evidence="1">Aerial parts of the thallus</tissue>
    </source>
</reference>
<evidence type="ECO:0000313" key="1">
    <source>
        <dbReference type="EMBL" id="KAL2649638.1"/>
    </source>
</evidence>
<dbReference type="AlphaFoldDB" id="A0ABD1ZE56"/>
<comment type="caution">
    <text evidence="1">The sequence shown here is derived from an EMBL/GenBank/DDBJ whole genome shotgun (WGS) entry which is preliminary data.</text>
</comment>
<organism evidence="1 2">
    <name type="scientific">Riccia fluitans</name>
    <dbReference type="NCBI Taxonomy" id="41844"/>
    <lineage>
        <taxon>Eukaryota</taxon>
        <taxon>Viridiplantae</taxon>
        <taxon>Streptophyta</taxon>
        <taxon>Embryophyta</taxon>
        <taxon>Marchantiophyta</taxon>
        <taxon>Marchantiopsida</taxon>
        <taxon>Marchantiidae</taxon>
        <taxon>Marchantiales</taxon>
        <taxon>Ricciaceae</taxon>
        <taxon>Riccia</taxon>
    </lineage>
</organism>
<dbReference type="Proteomes" id="UP001605036">
    <property type="component" value="Unassembled WGS sequence"/>
</dbReference>
<keyword evidence="2" id="KW-1185">Reference proteome</keyword>